<evidence type="ECO:0000256" key="5">
    <source>
        <dbReference type="ARBA" id="ARBA00022679"/>
    </source>
</evidence>
<dbReference type="PANTHER" id="PTHR17490:SF10">
    <property type="entry name" value="THREONYLCARBAMOYL-AMP SYNTHASE"/>
    <property type="match status" value="1"/>
</dbReference>
<dbReference type="PROSITE" id="PS51163">
    <property type="entry name" value="YRDC"/>
    <property type="match status" value="1"/>
</dbReference>
<keyword evidence="8" id="KW-0548">Nucleotidyltransferase</keyword>
<keyword evidence="5 8" id="KW-0808">Transferase</keyword>
<keyword evidence="4" id="KW-0963">Cytoplasm</keyword>
<dbReference type="InterPro" id="IPR050156">
    <property type="entry name" value="TC-AMP_synthase_SUA5"/>
</dbReference>
<organism evidence="8 9">
    <name type="scientific">Salinisphaera aquimarina</name>
    <dbReference type="NCBI Taxonomy" id="2094031"/>
    <lineage>
        <taxon>Bacteria</taxon>
        <taxon>Pseudomonadati</taxon>
        <taxon>Pseudomonadota</taxon>
        <taxon>Gammaproteobacteria</taxon>
        <taxon>Salinisphaerales</taxon>
        <taxon>Salinisphaeraceae</taxon>
        <taxon>Salinisphaera</taxon>
    </lineage>
</organism>
<dbReference type="Proteomes" id="UP001595462">
    <property type="component" value="Unassembled WGS sequence"/>
</dbReference>
<evidence type="ECO:0000313" key="9">
    <source>
        <dbReference type="Proteomes" id="UP001595462"/>
    </source>
</evidence>
<comment type="catalytic activity">
    <reaction evidence="6">
        <text>L-threonine + hydrogencarbonate + ATP = L-threonylcarbamoyladenylate + diphosphate + H2O</text>
        <dbReference type="Rhea" id="RHEA:36407"/>
        <dbReference type="ChEBI" id="CHEBI:15377"/>
        <dbReference type="ChEBI" id="CHEBI:17544"/>
        <dbReference type="ChEBI" id="CHEBI:30616"/>
        <dbReference type="ChEBI" id="CHEBI:33019"/>
        <dbReference type="ChEBI" id="CHEBI:57926"/>
        <dbReference type="ChEBI" id="CHEBI:73682"/>
        <dbReference type="EC" id="2.7.7.87"/>
    </reaction>
</comment>
<comment type="subcellular location">
    <subcellularLocation>
        <location evidence="1">Cytoplasm</location>
    </subcellularLocation>
</comment>
<comment type="caution">
    <text evidence="8">The sequence shown here is derived from an EMBL/GenBank/DDBJ whole genome shotgun (WGS) entry which is preliminary data.</text>
</comment>
<comment type="similarity">
    <text evidence="2">Belongs to the SUA5 family.</text>
</comment>
<proteinExistence type="inferred from homology"/>
<dbReference type="PANTHER" id="PTHR17490">
    <property type="entry name" value="SUA5"/>
    <property type="match status" value="1"/>
</dbReference>
<evidence type="ECO:0000256" key="3">
    <source>
        <dbReference type="ARBA" id="ARBA00012584"/>
    </source>
</evidence>
<evidence type="ECO:0000256" key="1">
    <source>
        <dbReference type="ARBA" id="ARBA00004496"/>
    </source>
</evidence>
<evidence type="ECO:0000256" key="2">
    <source>
        <dbReference type="ARBA" id="ARBA00007663"/>
    </source>
</evidence>
<feature type="domain" description="YrdC-like" evidence="7">
    <location>
        <begin position="19"/>
        <end position="218"/>
    </location>
</feature>
<dbReference type="InterPro" id="IPR017945">
    <property type="entry name" value="DHBP_synth_RibB-like_a/b_dom"/>
</dbReference>
<keyword evidence="9" id="KW-1185">Reference proteome</keyword>
<sequence>MAQTVIDRSDTGPSAEQVSADASRVLDVLGDGGVAIIPLDVAYAIVGQAPDAIRRIFDAKRRSYDKPSGMFGSWQLSEQLHSLPDDKRQIIRAIATEENLPFSVVAPFDAEHRLLSQVPSFVMASSSKEGTLDMLINAGVLHTEMARQSVERGYPVLGSSANTSLKGSKYRLADIEHEVRDRVDICVDYGKSRYANDQGRSSTIIDFRDFSVLRVGVCFEQLRAVFENRFGITLKQ</sequence>
<dbReference type="GO" id="GO:0061710">
    <property type="term" value="F:L-threonylcarbamoyladenylate synthase"/>
    <property type="evidence" value="ECO:0007669"/>
    <property type="project" value="UniProtKB-EC"/>
</dbReference>
<dbReference type="EMBL" id="JBHRSS010000004">
    <property type="protein sequence ID" value="MFC3104665.1"/>
    <property type="molecule type" value="Genomic_DNA"/>
</dbReference>
<reference evidence="9" key="1">
    <citation type="journal article" date="2019" name="Int. J. Syst. Evol. Microbiol.">
        <title>The Global Catalogue of Microorganisms (GCM) 10K type strain sequencing project: providing services to taxonomists for standard genome sequencing and annotation.</title>
        <authorList>
            <consortium name="The Broad Institute Genomics Platform"/>
            <consortium name="The Broad Institute Genome Sequencing Center for Infectious Disease"/>
            <person name="Wu L."/>
            <person name="Ma J."/>
        </authorList>
    </citation>
    <scope>NUCLEOTIDE SEQUENCE [LARGE SCALE GENOMIC DNA]</scope>
    <source>
        <strain evidence="9">KCTC 52640</strain>
    </source>
</reference>
<evidence type="ECO:0000313" key="8">
    <source>
        <dbReference type="EMBL" id="MFC3104665.1"/>
    </source>
</evidence>
<dbReference type="RefSeq" id="WP_380690010.1">
    <property type="nucleotide sequence ID" value="NZ_JBHRSS010000004.1"/>
</dbReference>
<evidence type="ECO:0000259" key="7">
    <source>
        <dbReference type="PROSITE" id="PS51163"/>
    </source>
</evidence>
<evidence type="ECO:0000256" key="4">
    <source>
        <dbReference type="ARBA" id="ARBA00022490"/>
    </source>
</evidence>
<dbReference type="Gene3D" id="3.90.870.10">
    <property type="entry name" value="DHBP synthase"/>
    <property type="match status" value="1"/>
</dbReference>
<evidence type="ECO:0000256" key="6">
    <source>
        <dbReference type="ARBA" id="ARBA00048366"/>
    </source>
</evidence>
<dbReference type="InterPro" id="IPR006070">
    <property type="entry name" value="Sua5-like_dom"/>
</dbReference>
<dbReference type="EC" id="2.7.7.87" evidence="3"/>
<dbReference type="Pfam" id="PF01300">
    <property type="entry name" value="Sua5_yciO_yrdC"/>
    <property type="match status" value="1"/>
</dbReference>
<protein>
    <recommendedName>
        <fullName evidence="3">L-threonylcarbamoyladenylate synthase</fullName>
        <ecNumber evidence="3">2.7.7.87</ecNumber>
    </recommendedName>
</protein>
<gene>
    <name evidence="8" type="ORF">ACFOSU_12300</name>
</gene>
<accession>A0ABV7ES92</accession>
<name>A0ABV7ES92_9GAMM</name>
<dbReference type="SUPFAM" id="SSF55821">
    <property type="entry name" value="YrdC/RibB"/>
    <property type="match status" value="1"/>
</dbReference>